<dbReference type="EMBL" id="JAAWVT010000001">
    <property type="protein sequence ID" value="NKG19761.1"/>
    <property type="molecule type" value="Genomic_DNA"/>
</dbReference>
<dbReference type="Gene3D" id="3.40.630.30">
    <property type="match status" value="1"/>
</dbReference>
<dbReference type="SUPFAM" id="SSF55729">
    <property type="entry name" value="Acyl-CoA N-acyltransferases (Nat)"/>
    <property type="match status" value="1"/>
</dbReference>
<proteinExistence type="predicted"/>
<evidence type="ECO:0000313" key="3">
    <source>
        <dbReference type="Proteomes" id="UP000746595"/>
    </source>
</evidence>
<feature type="domain" description="N-acetyltransferase" evidence="1">
    <location>
        <begin position="22"/>
        <end position="199"/>
    </location>
</feature>
<comment type="caution">
    <text evidence="2">The sequence shown here is derived from an EMBL/GenBank/DDBJ whole genome shotgun (WGS) entry which is preliminary data.</text>
</comment>
<dbReference type="InterPro" id="IPR016181">
    <property type="entry name" value="Acyl_CoA_acyltransferase"/>
</dbReference>
<name>A0ABX1G0K2_9MICC</name>
<dbReference type="CDD" id="cd04301">
    <property type="entry name" value="NAT_SF"/>
    <property type="match status" value="1"/>
</dbReference>
<reference evidence="2 3" key="1">
    <citation type="submission" date="2020-04" db="EMBL/GenBank/DDBJ databases">
        <title>Paeniglutamicibacter sp. ANT13_2, a novel actinomycete isolated from sediment in Antarctica.</title>
        <authorList>
            <person name="Sakdapetsiri C."/>
            <person name="Pinyakong O."/>
        </authorList>
    </citation>
    <scope>NUCLEOTIDE SEQUENCE [LARGE SCALE GENOMIC DNA]</scope>
    <source>
        <strain evidence="2 3">ANT13_2</strain>
    </source>
</reference>
<organism evidence="2 3">
    <name type="scientific">Paeniglutamicibacter terrestris</name>
    <dbReference type="NCBI Taxonomy" id="2723403"/>
    <lineage>
        <taxon>Bacteria</taxon>
        <taxon>Bacillati</taxon>
        <taxon>Actinomycetota</taxon>
        <taxon>Actinomycetes</taxon>
        <taxon>Micrococcales</taxon>
        <taxon>Micrococcaceae</taxon>
        <taxon>Paeniglutamicibacter</taxon>
    </lineage>
</organism>
<dbReference type="InterPro" id="IPR000182">
    <property type="entry name" value="GNAT_dom"/>
</dbReference>
<protein>
    <submittedName>
        <fullName evidence="2">GNAT family N-acetyltransferase</fullName>
    </submittedName>
</protein>
<sequence>MAAALRIVPANQASSEELGLIFGTRGEPGHCQCQWFQNPGKSFAALTDEERTERLRVATACGNPRAAATSGLVGYLEDEPVGWCAIEPRTAYPRLRTSRIPWSGREEDPDDEGVWALVCFVTRTGYRRRGISRAMVPAAVDFARERGASALEGYPILLPEGKAAMWGEMYVGSLSIFADAGFSEVSHPTPRRLVMRINF</sequence>
<evidence type="ECO:0000313" key="2">
    <source>
        <dbReference type="EMBL" id="NKG19761.1"/>
    </source>
</evidence>
<accession>A0ABX1G0K2</accession>
<dbReference type="Pfam" id="PF00583">
    <property type="entry name" value="Acetyltransf_1"/>
    <property type="match status" value="1"/>
</dbReference>
<dbReference type="Proteomes" id="UP000746595">
    <property type="component" value="Unassembled WGS sequence"/>
</dbReference>
<evidence type="ECO:0000259" key="1">
    <source>
        <dbReference type="PROSITE" id="PS51186"/>
    </source>
</evidence>
<dbReference type="PROSITE" id="PS51186">
    <property type="entry name" value="GNAT"/>
    <property type="match status" value="1"/>
</dbReference>
<gene>
    <name evidence="2" type="ORF">HED64_03425</name>
</gene>
<keyword evidence="3" id="KW-1185">Reference proteome</keyword>